<dbReference type="PANTHER" id="PTHR24421:SF10">
    <property type="entry name" value="NITRATE_NITRITE SENSOR PROTEIN NARQ"/>
    <property type="match status" value="1"/>
</dbReference>
<comment type="catalytic activity">
    <reaction evidence="1">
        <text>ATP + protein L-histidine = ADP + protein N-phospho-L-histidine.</text>
        <dbReference type="EC" id="2.7.13.3"/>
    </reaction>
</comment>
<evidence type="ECO:0000256" key="1">
    <source>
        <dbReference type="ARBA" id="ARBA00000085"/>
    </source>
</evidence>
<dbReference type="PANTHER" id="PTHR24421">
    <property type="entry name" value="NITRATE/NITRITE SENSOR PROTEIN NARX-RELATED"/>
    <property type="match status" value="1"/>
</dbReference>
<evidence type="ECO:0000256" key="7">
    <source>
        <dbReference type="ARBA" id="ARBA00022840"/>
    </source>
</evidence>
<dbReference type="AlphaFoldDB" id="A0A3N2C2A4"/>
<dbReference type="RefSeq" id="WP_085510723.1">
    <property type="nucleotide sequence ID" value="NZ_FXAP01000001.1"/>
</dbReference>
<protein>
    <recommendedName>
        <fullName evidence="2">histidine kinase</fullName>
        <ecNumber evidence="2">2.7.13.3</ecNumber>
    </recommendedName>
</protein>
<sequence>MLRSLRPGQLALDIALPSVLFLVTFAAYAARPTQYVIVLLGMCVALALRRLAPGISLAVAWVTALAQMLLLLAPDPANFAIPVVLYAAASYGGRALRWISFASAFVGAALIAFYVIVVPSWTSNLSAEISTFGLANDMTPVAQVTVGLFMFLAFAAFFGLAWTAGVLMRTWRLARESRQAQLLAERDVAVEQERNRIARDMHDVVAHSLAVVIAQADGARYALAADPDSADQALRTISSISREALADVRVLLAQLRFQQTEGPQPVMADLDRLYEQLRGAGLDVVVQSHGQERPVATGAQLAVYRIIQEALTNALRHGDHRGPIDVHLDWTGPELQLWVVNRAKVEPPKAGTGHGLAGMNERATLAGGRFGTTLVDGLFTVYASIPYATVGVTR</sequence>
<feature type="domain" description="DUF7134" evidence="11">
    <location>
        <begin position="8"/>
        <end position="170"/>
    </location>
</feature>
<dbReference type="Pfam" id="PF07730">
    <property type="entry name" value="HisKA_3"/>
    <property type="match status" value="1"/>
</dbReference>
<evidence type="ECO:0000256" key="5">
    <source>
        <dbReference type="ARBA" id="ARBA00022741"/>
    </source>
</evidence>
<reference evidence="12 13" key="1">
    <citation type="submission" date="2018-11" db="EMBL/GenBank/DDBJ databases">
        <title>Sequencing the genomes of 1000 actinobacteria strains.</title>
        <authorList>
            <person name="Klenk H.-P."/>
        </authorList>
    </citation>
    <scope>NUCLEOTIDE SEQUENCE [LARGE SCALE GENOMIC DNA]</scope>
    <source>
        <strain evidence="12 13">DSM 14012</strain>
    </source>
</reference>
<keyword evidence="9" id="KW-0812">Transmembrane</keyword>
<keyword evidence="3" id="KW-0597">Phosphoprotein</keyword>
<evidence type="ECO:0000259" key="10">
    <source>
        <dbReference type="Pfam" id="PF07730"/>
    </source>
</evidence>
<evidence type="ECO:0000313" key="13">
    <source>
        <dbReference type="Proteomes" id="UP000266915"/>
    </source>
</evidence>
<feature type="transmembrane region" description="Helical" evidence="9">
    <location>
        <begin position="58"/>
        <end position="86"/>
    </location>
</feature>
<keyword evidence="9" id="KW-0472">Membrane</keyword>
<feature type="transmembrane region" description="Helical" evidence="9">
    <location>
        <begin position="12"/>
        <end position="30"/>
    </location>
</feature>
<keyword evidence="5" id="KW-0547">Nucleotide-binding</keyword>
<evidence type="ECO:0000256" key="6">
    <source>
        <dbReference type="ARBA" id="ARBA00022777"/>
    </source>
</evidence>
<comment type="caution">
    <text evidence="12">The sequence shown here is derived from an EMBL/GenBank/DDBJ whole genome shotgun (WGS) entry which is preliminary data.</text>
</comment>
<evidence type="ECO:0000256" key="9">
    <source>
        <dbReference type="SAM" id="Phobius"/>
    </source>
</evidence>
<evidence type="ECO:0000259" key="11">
    <source>
        <dbReference type="Pfam" id="PF23539"/>
    </source>
</evidence>
<dbReference type="Gene3D" id="3.30.565.10">
    <property type="entry name" value="Histidine kinase-like ATPase, C-terminal domain"/>
    <property type="match status" value="1"/>
</dbReference>
<proteinExistence type="predicted"/>
<dbReference type="GO" id="GO:0016020">
    <property type="term" value="C:membrane"/>
    <property type="evidence" value="ECO:0007669"/>
    <property type="project" value="InterPro"/>
</dbReference>
<dbReference type="InterPro" id="IPR055558">
    <property type="entry name" value="DUF7134"/>
</dbReference>
<dbReference type="Pfam" id="PF23539">
    <property type="entry name" value="DUF7134"/>
    <property type="match status" value="1"/>
</dbReference>
<dbReference type="InterPro" id="IPR011712">
    <property type="entry name" value="Sig_transdc_His_kin_sub3_dim/P"/>
</dbReference>
<dbReference type="EC" id="2.7.13.3" evidence="2"/>
<feature type="transmembrane region" description="Helical" evidence="9">
    <location>
        <begin position="35"/>
        <end position="52"/>
    </location>
</feature>
<dbReference type="Gene3D" id="1.20.5.1930">
    <property type="match status" value="1"/>
</dbReference>
<evidence type="ECO:0000256" key="4">
    <source>
        <dbReference type="ARBA" id="ARBA00022679"/>
    </source>
</evidence>
<evidence type="ECO:0000256" key="2">
    <source>
        <dbReference type="ARBA" id="ARBA00012438"/>
    </source>
</evidence>
<dbReference type="InterPro" id="IPR050482">
    <property type="entry name" value="Sensor_HK_TwoCompSys"/>
</dbReference>
<keyword evidence="4" id="KW-0808">Transferase</keyword>
<dbReference type="SUPFAM" id="SSF55874">
    <property type="entry name" value="ATPase domain of HSP90 chaperone/DNA topoisomerase II/histidine kinase"/>
    <property type="match status" value="1"/>
</dbReference>
<keyword evidence="9" id="KW-1133">Transmembrane helix</keyword>
<keyword evidence="8" id="KW-0902">Two-component regulatory system</keyword>
<dbReference type="CDD" id="cd16917">
    <property type="entry name" value="HATPase_UhpB-NarQ-NarX-like"/>
    <property type="match status" value="1"/>
</dbReference>
<dbReference type="GO" id="GO:0005524">
    <property type="term" value="F:ATP binding"/>
    <property type="evidence" value="ECO:0007669"/>
    <property type="project" value="UniProtKB-KW"/>
</dbReference>
<gene>
    <name evidence="12" type="ORF">EDD42_1699</name>
</gene>
<organism evidence="12 13">
    <name type="scientific">Plantibacter flavus</name>
    <dbReference type="NCBI Taxonomy" id="150123"/>
    <lineage>
        <taxon>Bacteria</taxon>
        <taxon>Bacillati</taxon>
        <taxon>Actinomycetota</taxon>
        <taxon>Actinomycetes</taxon>
        <taxon>Micrococcales</taxon>
        <taxon>Microbacteriaceae</taxon>
        <taxon>Plantibacter</taxon>
    </lineage>
</organism>
<accession>A0A3N2C2A4</accession>
<feature type="transmembrane region" description="Helical" evidence="9">
    <location>
        <begin position="98"/>
        <end position="121"/>
    </location>
</feature>
<keyword evidence="7" id="KW-0067">ATP-binding</keyword>
<dbReference type="GO" id="GO:0046983">
    <property type="term" value="F:protein dimerization activity"/>
    <property type="evidence" value="ECO:0007669"/>
    <property type="project" value="InterPro"/>
</dbReference>
<dbReference type="GO" id="GO:0000155">
    <property type="term" value="F:phosphorelay sensor kinase activity"/>
    <property type="evidence" value="ECO:0007669"/>
    <property type="project" value="InterPro"/>
</dbReference>
<dbReference type="Proteomes" id="UP000266915">
    <property type="component" value="Unassembled WGS sequence"/>
</dbReference>
<dbReference type="InterPro" id="IPR036890">
    <property type="entry name" value="HATPase_C_sf"/>
</dbReference>
<evidence type="ECO:0000313" key="12">
    <source>
        <dbReference type="EMBL" id="ROR81632.1"/>
    </source>
</evidence>
<evidence type="ECO:0000256" key="8">
    <source>
        <dbReference type="ARBA" id="ARBA00023012"/>
    </source>
</evidence>
<dbReference type="EMBL" id="RKHL01000001">
    <property type="protein sequence ID" value="ROR81632.1"/>
    <property type="molecule type" value="Genomic_DNA"/>
</dbReference>
<keyword evidence="13" id="KW-1185">Reference proteome</keyword>
<feature type="transmembrane region" description="Helical" evidence="9">
    <location>
        <begin position="141"/>
        <end position="168"/>
    </location>
</feature>
<evidence type="ECO:0000256" key="3">
    <source>
        <dbReference type="ARBA" id="ARBA00022553"/>
    </source>
</evidence>
<keyword evidence="6 12" id="KW-0418">Kinase</keyword>
<feature type="domain" description="Signal transduction histidine kinase subgroup 3 dimerisation and phosphoacceptor" evidence="10">
    <location>
        <begin position="193"/>
        <end position="258"/>
    </location>
</feature>
<name>A0A3N2C2A4_9MICO</name>